<evidence type="ECO:0000313" key="17">
    <source>
        <dbReference type="Proteomes" id="UP000587880"/>
    </source>
</evidence>
<protein>
    <recommendedName>
        <fullName evidence="7 8">6,7-dimethyl-8-ribityllumazine synthase</fullName>
        <shortName evidence="8">DMRL synthase</shortName>
        <shortName evidence="8">LS</shortName>
        <shortName evidence="8">Lumazine synthase</shortName>
        <ecNumber evidence="3 8">2.5.1.78</ecNumber>
    </recommendedName>
</protein>
<dbReference type="AlphaFoldDB" id="A0A1B9BTK8"/>
<dbReference type="InterPro" id="IPR002180">
    <property type="entry name" value="LS/RS"/>
</dbReference>
<dbReference type="NCBIfam" id="TIGR00114">
    <property type="entry name" value="lumazine-synth"/>
    <property type="match status" value="1"/>
</dbReference>
<feature type="binding site" evidence="8">
    <location>
        <begin position="56"/>
        <end position="58"/>
    </location>
    <ligand>
        <name>5-amino-6-(D-ribitylamino)uracil</name>
        <dbReference type="ChEBI" id="CHEBI:15934"/>
    </ligand>
</feature>
<dbReference type="RefSeq" id="WP_011968563.1">
    <property type="nucleotide sequence ID" value="NZ_CP016090.1"/>
</dbReference>
<accession>A0A1B9BTK8</accession>
<comment type="similarity">
    <text evidence="2 8">Belongs to the DMRL synthase family.</text>
</comment>
<dbReference type="InterPro" id="IPR034964">
    <property type="entry name" value="LS"/>
</dbReference>
<dbReference type="Proteomes" id="UP000190973">
    <property type="component" value="Unassembled WGS sequence"/>
</dbReference>
<dbReference type="EMBL" id="MWMH01000002">
    <property type="protein sequence ID" value="OOP73998.1"/>
    <property type="molecule type" value="Genomic_DNA"/>
</dbReference>
<comment type="pathway">
    <text evidence="1 8">Cofactor biosynthesis; riboflavin biosynthesis; riboflavin from 2-hydroxy-3-oxobutyl phosphate and 5-amino-6-(D-ribitylamino)uracil: step 1/2.</text>
</comment>
<dbReference type="EMBL" id="LZZI01000049">
    <property type="protein sequence ID" value="OOM60598.1"/>
    <property type="molecule type" value="Genomic_DNA"/>
</dbReference>
<comment type="function">
    <text evidence="8">Catalyzes the formation of 6,7-dimethyl-8-ribityllumazine by condensation of 5-amino-6-(D-ribitylamino)uracil with 3,4-dihydroxy-2-butanone 4-phosphate. This is the penultimate step in the biosynthesis of riboflavin.</text>
</comment>
<evidence type="ECO:0000256" key="5">
    <source>
        <dbReference type="ARBA" id="ARBA00022679"/>
    </source>
</evidence>
<evidence type="ECO:0000256" key="6">
    <source>
        <dbReference type="ARBA" id="ARBA00048785"/>
    </source>
</evidence>
<comment type="catalytic activity">
    <reaction evidence="6 8">
        <text>(2S)-2-hydroxy-3-oxobutyl phosphate + 5-amino-6-(D-ribitylamino)uracil = 6,7-dimethyl-8-(1-D-ribityl)lumazine + phosphate + 2 H2O + H(+)</text>
        <dbReference type="Rhea" id="RHEA:26152"/>
        <dbReference type="ChEBI" id="CHEBI:15377"/>
        <dbReference type="ChEBI" id="CHEBI:15378"/>
        <dbReference type="ChEBI" id="CHEBI:15934"/>
        <dbReference type="ChEBI" id="CHEBI:43474"/>
        <dbReference type="ChEBI" id="CHEBI:58201"/>
        <dbReference type="ChEBI" id="CHEBI:58830"/>
        <dbReference type="EC" id="2.5.1.78"/>
    </reaction>
</comment>
<dbReference type="CDD" id="cd09209">
    <property type="entry name" value="Lumazine_synthase-I"/>
    <property type="match status" value="1"/>
</dbReference>
<reference evidence="11" key="4">
    <citation type="submission" date="2020-05" db="EMBL/GenBank/DDBJ databases">
        <title>Genomic insights into acetone-butanol-ethanol (ABE) fermentation by sequencing solventogenic clostridia strains.</title>
        <authorList>
            <person name="Brown S."/>
        </authorList>
    </citation>
    <scope>NUCLEOTIDE SEQUENCE</scope>
    <source>
        <strain evidence="12">DJ123</strain>
        <strain evidence="11">DJ126</strain>
    </source>
</reference>
<reference evidence="9" key="5">
    <citation type="submission" date="2020-11" db="EMBL/GenBank/DDBJ databases">
        <authorList>
            <person name="Thieme N."/>
            <person name="Liebl W."/>
            <person name="Zverlov V."/>
        </authorList>
    </citation>
    <scope>NUCLEOTIDE SEQUENCE</scope>
    <source>
        <strain evidence="9">NT08</strain>
    </source>
</reference>
<reference evidence="10 17" key="3">
    <citation type="submission" date="2020-04" db="EMBL/GenBank/DDBJ databases">
        <authorList>
            <person name="Hitch T.C.A."/>
            <person name="Wylensek D."/>
            <person name="Clavel T."/>
        </authorList>
    </citation>
    <scope>NUCLEOTIDE SEQUENCE [LARGE SCALE GENOMIC DNA]</scope>
    <source>
        <strain evidence="10 17">WB01_NA02</strain>
    </source>
</reference>
<dbReference type="SUPFAM" id="SSF52121">
    <property type="entry name" value="Lumazine synthase"/>
    <property type="match status" value="1"/>
</dbReference>
<feature type="active site" description="Proton donor" evidence="8">
    <location>
        <position position="88"/>
    </location>
</feature>
<comment type="caution">
    <text evidence="11">The sequence shown here is derived from an EMBL/GenBank/DDBJ whole genome shotgun (WGS) entry which is preliminary data.</text>
</comment>
<dbReference type="OMA" id="CQGVTQG"/>
<evidence type="ECO:0000256" key="8">
    <source>
        <dbReference type="HAMAP-Rule" id="MF_00178"/>
    </source>
</evidence>
<dbReference type="UniPathway" id="UPA00275">
    <property type="reaction ID" value="UER00404"/>
</dbReference>
<evidence type="ECO:0000313" key="13">
    <source>
        <dbReference type="EMBL" id="OOM60598.1"/>
    </source>
</evidence>
<dbReference type="PANTHER" id="PTHR21058:SF0">
    <property type="entry name" value="6,7-DIMETHYL-8-RIBITYLLUMAZINE SYNTHASE"/>
    <property type="match status" value="1"/>
</dbReference>
<dbReference type="GO" id="GO:0009231">
    <property type="term" value="P:riboflavin biosynthetic process"/>
    <property type="evidence" value="ECO:0007669"/>
    <property type="project" value="UniProtKB-UniRule"/>
</dbReference>
<dbReference type="GO" id="GO:0005829">
    <property type="term" value="C:cytosol"/>
    <property type="evidence" value="ECO:0007669"/>
    <property type="project" value="TreeGrafter"/>
</dbReference>
<feature type="binding site" evidence="8">
    <location>
        <position position="22"/>
    </location>
    <ligand>
        <name>5-amino-6-(D-ribitylamino)uracil</name>
        <dbReference type="ChEBI" id="CHEBI:15934"/>
    </ligand>
</feature>
<reference evidence="14 15" key="2">
    <citation type="submission" date="2017-02" db="EMBL/GenBank/DDBJ databases">
        <title>Genome sequence of Clostridium beijerinckii Br21.</title>
        <authorList>
            <person name="Fonseca B.C."/>
            <person name="Guazzaroni M.E."/>
            <person name="Riano-Pachon D.M."/>
            <person name="Reginatto V."/>
        </authorList>
    </citation>
    <scope>NUCLEOTIDE SEQUENCE [LARGE SCALE GENOMIC DNA]</scope>
    <source>
        <strain evidence="14 15">Br21</strain>
    </source>
</reference>
<evidence type="ECO:0000256" key="2">
    <source>
        <dbReference type="ARBA" id="ARBA00007424"/>
    </source>
</evidence>
<dbReference type="Proteomes" id="UP000821656">
    <property type="component" value="Unassembled WGS sequence"/>
</dbReference>
<evidence type="ECO:0000313" key="12">
    <source>
        <dbReference type="EMBL" id="NSB16325.1"/>
    </source>
</evidence>
<evidence type="ECO:0000256" key="4">
    <source>
        <dbReference type="ARBA" id="ARBA00022619"/>
    </source>
</evidence>
<evidence type="ECO:0000313" key="9">
    <source>
        <dbReference type="EMBL" id="MBF7811693.1"/>
    </source>
</evidence>
<evidence type="ECO:0000313" key="16">
    <source>
        <dbReference type="Proteomes" id="UP000190973"/>
    </source>
</evidence>
<keyword evidence="4 8" id="KW-0686">Riboflavin biosynthesis</keyword>
<evidence type="ECO:0000313" key="10">
    <source>
        <dbReference type="EMBL" id="NMF05997.1"/>
    </source>
</evidence>
<evidence type="ECO:0000256" key="3">
    <source>
        <dbReference type="ARBA" id="ARBA00012664"/>
    </source>
</evidence>
<dbReference type="Proteomes" id="UP000631418">
    <property type="component" value="Unassembled WGS sequence"/>
</dbReference>
<organism evidence="11 18">
    <name type="scientific">Clostridium beijerinckii</name>
    <name type="common">Clostridium MP</name>
    <dbReference type="NCBI Taxonomy" id="1520"/>
    <lineage>
        <taxon>Bacteria</taxon>
        <taxon>Bacillati</taxon>
        <taxon>Bacillota</taxon>
        <taxon>Clostridia</taxon>
        <taxon>Eubacteriales</taxon>
        <taxon>Clostridiaceae</taxon>
        <taxon>Clostridium</taxon>
    </lineage>
</organism>
<evidence type="ECO:0000256" key="1">
    <source>
        <dbReference type="ARBA" id="ARBA00004917"/>
    </source>
</evidence>
<dbReference type="Proteomes" id="UP000587880">
    <property type="component" value="Unassembled WGS sequence"/>
</dbReference>
<gene>
    <name evidence="8 13" type="primary">ribH</name>
    <name evidence="12" type="ORF">BCD95_004584</name>
    <name evidence="14" type="ORF">CBEIBR21_05735</name>
    <name evidence="13" type="ORF">CLBCK_27990</name>
    <name evidence="11" type="ORF">DFH45_000738</name>
    <name evidence="10" type="ORF">HF849_14805</name>
    <name evidence="9" type="ORF">IS491_24185</name>
</gene>
<dbReference type="InterPro" id="IPR036467">
    <property type="entry name" value="LS/RS_sf"/>
</dbReference>
<dbReference type="Gene3D" id="3.40.50.960">
    <property type="entry name" value="Lumazine/riboflavin synthase"/>
    <property type="match status" value="1"/>
</dbReference>
<dbReference type="EMBL" id="JABSXK010000001">
    <property type="protein sequence ID" value="NRV07775.1"/>
    <property type="molecule type" value="Genomic_DNA"/>
</dbReference>
<dbReference type="GO" id="GO:0000906">
    <property type="term" value="F:6,7-dimethyl-8-ribityllumazine synthase activity"/>
    <property type="evidence" value="ECO:0007669"/>
    <property type="project" value="UniProtKB-UniRule"/>
</dbReference>
<sequence length="154" mass="16292">MNIFEGNLVSEGLKFGIVVGRFNEFIGGKLLEGAIDGLKRHGVKEEDIDIAWVPGAFEIPLIAKKMAKSPKYDGVICLGAVIKGSTSHYDYVCSEVSKGIASVSLESGKPVIFGVLTTNTIEQAIERAGTKAGNKGYESAVSAIEMANLLNTIG</sequence>
<dbReference type="EC" id="2.5.1.78" evidence="3 8"/>
<dbReference type="EMBL" id="JABAGD010000026">
    <property type="protein sequence ID" value="NMF05997.1"/>
    <property type="molecule type" value="Genomic_DNA"/>
</dbReference>
<dbReference type="NCBIfam" id="NF000812">
    <property type="entry name" value="PRK00061.1-4"/>
    <property type="match status" value="1"/>
</dbReference>
<proteinExistence type="inferred from homology"/>
<dbReference type="Pfam" id="PF00885">
    <property type="entry name" value="DMRL_synthase"/>
    <property type="match status" value="1"/>
</dbReference>
<evidence type="ECO:0000256" key="7">
    <source>
        <dbReference type="ARBA" id="ARBA00072606"/>
    </source>
</evidence>
<dbReference type="Proteomes" id="UP000190959">
    <property type="component" value="Unassembled WGS sequence"/>
</dbReference>
<evidence type="ECO:0000313" key="11">
    <source>
        <dbReference type="EMBL" id="NRV07775.1"/>
    </source>
</evidence>
<dbReference type="EMBL" id="JABTDW010000001">
    <property type="protein sequence ID" value="NSB16325.1"/>
    <property type="molecule type" value="Genomic_DNA"/>
</dbReference>
<dbReference type="GO" id="GO:0009349">
    <property type="term" value="C:riboflavin synthase complex"/>
    <property type="evidence" value="ECO:0007669"/>
    <property type="project" value="UniProtKB-UniRule"/>
</dbReference>
<reference evidence="13 16" key="1">
    <citation type="submission" date="2016-05" db="EMBL/GenBank/DDBJ databases">
        <title>Microbial solvent formation.</title>
        <authorList>
            <person name="Poehlein A."/>
            <person name="Montoya Solano J.D."/>
            <person name="Flitsch S."/>
            <person name="Krabben P."/>
            <person name="Duerre P."/>
            <person name="Daniel R."/>
        </authorList>
    </citation>
    <scope>NUCLEOTIDE SEQUENCE [LARGE SCALE GENOMIC DNA]</scope>
    <source>
        <strain evidence="13 16">DSM 53</strain>
    </source>
</reference>
<evidence type="ECO:0000313" key="15">
    <source>
        <dbReference type="Proteomes" id="UP000190959"/>
    </source>
</evidence>
<dbReference type="PANTHER" id="PTHR21058">
    <property type="entry name" value="6,7-DIMETHYL-8-RIBITYLLUMAZINE SYNTHASE DMRL SYNTHASE LUMAZINE SYNTHASE"/>
    <property type="match status" value="1"/>
</dbReference>
<feature type="binding site" evidence="8">
    <location>
        <begin position="80"/>
        <end position="82"/>
    </location>
    <ligand>
        <name>5-amino-6-(D-ribitylamino)uracil</name>
        <dbReference type="ChEBI" id="CHEBI:15934"/>
    </ligand>
</feature>
<keyword evidence="5 8" id="KW-0808">Transferase</keyword>
<dbReference type="SMR" id="A0A1B9BTK8"/>
<feature type="binding site" evidence="8">
    <location>
        <position position="113"/>
    </location>
    <ligand>
        <name>5-amino-6-(D-ribitylamino)uracil</name>
        <dbReference type="ChEBI" id="CHEBI:15934"/>
    </ligand>
</feature>
<dbReference type="Proteomes" id="UP000822184">
    <property type="component" value="Unassembled WGS sequence"/>
</dbReference>
<name>A0A1B9BTK8_CLOBE</name>
<feature type="binding site" evidence="8">
    <location>
        <begin position="85"/>
        <end position="86"/>
    </location>
    <ligand>
        <name>(2S)-2-hydroxy-3-oxobutyl phosphate</name>
        <dbReference type="ChEBI" id="CHEBI:58830"/>
    </ligand>
</feature>
<evidence type="ECO:0000313" key="18">
    <source>
        <dbReference type="Proteomes" id="UP000821656"/>
    </source>
</evidence>
<evidence type="ECO:0000313" key="14">
    <source>
        <dbReference type="EMBL" id="OOP73998.1"/>
    </source>
</evidence>
<dbReference type="HAMAP" id="MF_00178">
    <property type="entry name" value="Lumazine_synth"/>
    <property type="match status" value="1"/>
</dbReference>
<dbReference type="FunFam" id="3.40.50.960:FF:000001">
    <property type="entry name" value="6,7-dimethyl-8-ribityllumazine synthase"/>
    <property type="match status" value="1"/>
</dbReference>
<feature type="binding site" evidence="8">
    <location>
        <position position="127"/>
    </location>
    <ligand>
        <name>(2S)-2-hydroxy-3-oxobutyl phosphate</name>
        <dbReference type="ChEBI" id="CHEBI:58830"/>
    </ligand>
</feature>
<dbReference type="EMBL" id="JADOEF010000003">
    <property type="protein sequence ID" value="MBF7811693.1"/>
    <property type="molecule type" value="Genomic_DNA"/>
</dbReference>